<dbReference type="RefSeq" id="WP_381744026.1">
    <property type="nucleotide sequence ID" value="NZ_JBHSDP010000029.1"/>
</dbReference>
<keyword evidence="10" id="KW-0732">Signal</keyword>
<evidence type="ECO:0000256" key="9">
    <source>
        <dbReference type="SAM" id="MobiDB-lite"/>
    </source>
</evidence>
<evidence type="ECO:0000256" key="6">
    <source>
        <dbReference type="ARBA" id="ARBA00022801"/>
    </source>
</evidence>
<keyword evidence="4" id="KW-0479">Metal-binding</keyword>
<dbReference type="GO" id="GO:0004519">
    <property type="term" value="F:endonuclease activity"/>
    <property type="evidence" value="ECO:0007669"/>
    <property type="project" value="UniProtKB-KW"/>
</dbReference>
<protein>
    <submittedName>
        <fullName evidence="12">Endonuclease/exonuclease/phosphatase family protein</fullName>
    </submittedName>
</protein>
<dbReference type="Pfam" id="PF03372">
    <property type="entry name" value="Exo_endo_phos"/>
    <property type="match status" value="1"/>
</dbReference>
<feature type="chain" id="PRO_5045180644" evidence="10">
    <location>
        <begin position="29"/>
        <end position="526"/>
    </location>
</feature>
<dbReference type="Gene3D" id="3.60.10.10">
    <property type="entry name" value="Endonuclease/exonuclease/phosphatase"/>
    <property type="match status" value="1"/>
</dbReference>
<name>A0ABV8TQ29_9ACTN</name>
<dbReference type="PANTHER" id="PTHR15822">
    <property type="entry name" value="TRAF AND TNF RECEPTOR-ASSOCIATED PROTEIN"/>
    <property type="match status" value="1"/>
</dbReference>
<feature type="signal peptide" evidence="10">
    <location>
        <begin position="1"/>
        <end position="28"/>
    </location>
</feature>
<evidence type="ECO:0000313" key="12">
    <source>
        <dbReference type="EMBL" id="MFC4332569.1"/>
    </source>
</evidence>
<dbReference type="Proteomes" id="UP001595824">
    <property type="component" value="Unassembled WGS sequence"/>
</dbReference>
<comment type="caution">
    <text evidence="12">The sequence shown here is derived from an EMBL/GenBank/DDBJ whole genome shotgun (WGS) entry which is preliminary data.</text>
</comment>
<keyword evidence="6" id="KW-0378">Hydrolase</keyword>
<reference evidence="13" key="1">
    <citation type="journal article" date="2019" name="Int. J. Syst. Evol. Microbiol.">
        <title>The Global Catalogue of Microorganisms (GCM) 10K type strain sequencing project: providing services to taxonomists for standard genome sequencing and annotation.</title>
        <authorList>
            <consortium name="The Broad Institute Genomics Platform"/>
            <consortium name="The Broad Institute Genome Sequencing Center for Infectious Disease"/>
            <person name="Wu L."/>
            <person name="Ma J."/>
        </authorList>
    </citation>
    <scope>NUCLEOTIDE SEQUENCE [LARGE SCALE GENOMIC DNA]</scope>
    <source>
        <strain evidence="13">PCU 347</strain>
    </source>
</reference>
<keyword evidence="12" id="KW-0255">Endonuclease</keyword>
<keyword evidence="3" id="KW-0540">Nuclease</keyword>
<evidence type="ECO:0000256" key="2">
    <source>
        <dbReference type="ARBA" id="ARBA00001946"/>
    </source>
</evidence>
<feature type="region of interest" description="Disordered" evidence="9">
    <location>
        <begin position="463"/>
        <end position="489"/>
    </location>
</feature>
<comment type="cofactor">
    <cofactor evidence="1">
        <name>Mn(2+)</name>
        <dbReference type="ChEBI" id="CHEBI:29035"/>
    </cofactor>
</comment>
<keyword evidence="8" id="KW-0234">DNA repair</keyword>
<evidence type="ECO:0000256" key="7">
    <source>
        <dbReference type="ARBA" id="ARBA00022842"/>
    </source>
</evidence>
<comment type="cofactor">
    <cofactor evidence="2">
        <name>Mg(2+)</name>
        <dbReference type="ChEBI" id="CHEBI:18420"/>
    </cofactor>
</comment>
<proteinExistence type="predicted"/>
<keyword evidence="5" id="KW-0227">DNA damage</keyword>
<dbReference type="EMBL" id="JBHSDP010000029">
    <property type="protein sequence ID" value="MFC4332569.1"/>
    <property type="molecule type" value="Genomic_DNA"/>
</dbReference>
<accession>A0ABV8TQ29</accession>
<evidence type="ECO:0000313" key="13">
    <source>
        <dbReference type="Proteomes" id="UP001595824"/>
    </source>
</evidence>
<dbReference type="CDD" id="cd00257">
    <property type="entry name" value="beta-trefoil_FSCN-like"/>
    <property type="match status" value="1"/>
</dbReference>
<dbReference type="InterPro" id="IPR005135">
    <property type="entry name" value="Endo/exonuclease/phosphatase"/>
</dbReference>
<dbReference type="PANTHER" id="PTHR15822:SF4">
    <property type="entry name" value="TYROSYL-DNA PHOSPHODIESTERASE 2"/>
    <property type="match status" value="1"/>
</dbReference>
<evidence type="ECO:0000256" key="5">
    <source>
        <dbReference type="ARBA" id="ARBA00022763"/>
    </source>
</evidence>
<gene>
    <name evidence="12" type="ORF">ACFPC0_33350</name>
</gene>
<evidence type="ECO:0000256" key="1">
    <source>
        <dbReference type="ARBA" id="ARBA00001936"/>
    </source>
</evidence>
<dbReference type="InterPro" id="IPR051547">
    <property type="entry name" value="TDP2-like"/>
</dbReference>
<dbReference type="Gene3D" id="2.80.10.50">
    <property type="match status" value="1"/>
</dbReference>
<evidence type="ECO:0000256" key="3">
    <source>
        <dbReference type="ARBA" id="ARBA00022722"/>
    </source>
</evidence>
<evidence type="ECO:0000256" key="4">
    <source>
        <dbReference type="ARBA" id="ARBA00022723"/>
    </source>
</evidence>
<dbReference type="SUPFAM" id="SSF56219">
    <property type="entry name" value="DNase I-like"/>
    <property type="match status" value="1"/>
</dbReference>
<evidence type="ECO:0000256" key="8">
    <source>
        <dbReference type="ARBA" id="ARBA00023204"/>
    </source>
</evidence>
<keyword evidence="13" id="KW-1185">Reference proteome</keyword>
<evidence type="ECO:0000256" key="10">
    <source>
        <dbReference type="SAM" id="SignalP"/>
    </source>
</evidence>
<organism evidence="12 13">
    <name type="scientific">Streptomyces andamanensis</name>
    <dbReference type="NCBI Taxonomy" id="1565035"/>
    <lineage>
        <taxon>Bacteria</taxon>
        <taxon>Bacillati</taxon>
        <taxon>Actinomycetota</taxon>
        <taxon>Actinomycetes</taxon>
        <taxon>Kitasatosporales</taxon>
        <taxon>Streptomycetaceae</taxon>
        <taxon>Streptomyces</taxon>
    </lineage>
</organism>
<feature type="domain" description="Endonuclease/exonuclease/phosphatase" evidence="11">
    <location>
        <begin position="232"/>
        <end position="514"/>
    </location>
</feature>
<dbReference type="InterPro" id="IPR036691">
    <property type="entry name" value="Endo/exonu/phosph_ase_sf"/>
</dbReference>
<keyword evidence="7" id="KW-0460">Magnesium</keyword>
<sequence>MRRLMSMVAAFCVLISGLLLFSAGPASATAVSADADAVAKSAGQKWALRSLANRKYVSVRLHDADSKEWRLRASADRPGTWERFTLHTNHAGRTIGFRSEITGFLASAEFADGGDQKGMLRARGVRLGQWQQFIPHYLDEAVLPDSPRGSVVVTLQASEKAQSDGKATDAQKELKYVSAELGADSDGELRARAASAGLWEKFVLEPVAGTLASDTHDMPAAGSAPASDLNVMTWNLCANNRSCTWSGGLAGYAELNSGISAHLRSGSGALPDVIFFQEFCEKHAKRVEEMLEKPVGEGGTGRQWDVRFAPIHNEGDADGPLAQKQCAIKDKNDKVVADRGAYGVAIAVPDENVWYKRYDLVSPTSNIKYEQRTAVCAVLPSRAVAACTAHLSAGYLYEDPDGTWRKRQAQQLLDITRTYEAKGYRVVFGGDFNLVPPYPQAGPKEGGPSEALDPVYDKYLECGQQGDPNAKRTGEPTANASNGKPTRKIDYIFSPRNAPVRNCSVSPDSGHSDHWTLYGTVSLPAT</sequence>
<evidence type="ECO:0000259" key="11">
    <source>
        <dbReference type="Pfam" id="PF03372"/>
    </source>
</evidence>